<dbReference type="STRING" id="1229276.DI53_0545"/>
<feature type="chain" id="PRO_5002125144" description="DUF6438 domain-containing protein" evidence="1">
    <location>
        <begin position="21"/>
        <end position="158"/>
    </location>
</feature>
<comment type="caution">
    <text evidence="3">The sequence shown here is derived from an EMBL/GenBank/DDBJ whole genome shotgun (WGS) entry which is preliminary data.</text>
</comment>
<dbReference type="RefSeq" id="WP_131555156.1">
    <property type="nucleotide sequence ID" value="NZ_JJMU01000008.1"/>
</dbReference>
<evidence type="ECO:0000313" key="3">
    <source>
        <dbReference type="EMBL" id="KGE15767.1"/>
    </source>
</evidence>
<feature type="domain" description="DUF6438" evidence="2">
    <location>
        <begin position="33"/>
        <end position="148"/>
    </location>
</feature>
<dbReference type="PROSITE" id="PS51257">
    <property type="entry name" value="PROKAR_LIPOPROTEIN"/>
    <property type="match status" value="1"/>
</dbReference>
<dbReference type="AlphaFoldDB" id="A0A0B8T2Y8"/>
<keyword evidence="1" id="KW-0732">Signal</keyword>
<evidence type="ECO:0000259" key="2">
    <source>
        <dbReference type="Pfam" id="PF20033"/>
    </source>
</evidence>
<reference evidence="3 4" key="2">
    <citation type="journal article" date="2015" name="PLoS ONE">
        <title>Whole-Genome Optical Mapping and Finished Genome Sequence of Sphingobacterium deserti sp. nov., a New Species Isolated from the Western Desert of China.</title>
        <authorList>
            <person name="Teng C."/>
            <person name="Zhou Z."/>
            <person name="Molnar I."/>
            <person name="Li X."/>
            <person name="Tang R."/>
            <person name="Chen M."/>
            <person name="Wang L."/>
            <person name="Su S."/>
            <person name="Zhang W."/>
            <person name="Lin M."/>
        </authorList>
    </citation>
    <scope>NUCLEOTIDE SEQUENCE [LARGE SCALE GENOMIC DNA]</scope>
    <source>
        <strain evidence="4">ACCC05744</strain>
    </source>
</reference>
<dbReference type="OrthoDB" id="7172369at2"/>
<organism evidence="3 4">
    <name type="scientific">Sphingobacterium deserti</name>
    <dbReference type="NCBI Taxonomy" id="1229276"/>
    <lineage>
        <taxon>Bacteria</taxon>
        <taxon>Pseudomonadati</taxon>
        <taxon>Bacteroidota</taxon>
        <taxon>Sphingobacteriia</taxon>
        <taxon>Sphingobacteriales</taxon>
        <taxon>Sphingobacteriaceae</taxon>
        <taxon>Sphingobacterium</taxon>
    </lineage>
</organism>
<sequence>MKYIYPLLMILALVTSCKSAKQNGVNKPAKINSILLERTPCFGFCPMYKVQFTADGTVTLDARDHLPNKLKGKFSGKVGKEKWNELVKLLHKLDYQNLQDMYGNRNVSDLPSVNLTIRFGKEEEKKVNDYGGRGTPELTKFYEHVDRLVYEMKWDVAK</sequence>
<dbReference type="Proteomes" id="UP000031802">
    <property type="component" value="Unassembled WGS sequence"/>
</dbReference>
<gene>
    <name evidence="3" type="ORF">DI53_0545</name>
</gene>
<proteinExistence type="predicted"/>
<dbReference type="InterPro" id="IPR045497">
    <property type="entry name" value="DUF6438"/>
</dbReference>
<dbReference type="Pfam" id="PF20033">
    <property type="entry name" value="DUF6438"/>
    <property type="match status" value="1"/>
</dbReference>
<dbReference type="PATRIC" id="fig|1229276.3.peg.567"/>
<protein>
    <recommendedName>
        <fullName evidence="2">DUF6438 domain-containing protein</fullName>
    </recommendedName>
</protein>
<accession>A0A0B8T2Y8</accession>
<dbReference type="eggNOG" id="ENOG503319I">
    <property type="taxonomic scope" value="Bacteria"/>
</dbReference>
<evidence type="ECO:0000313" key="4">
    <source>
        <dbReference type="Proteomes" id="UP000031802"/>
    </source>
</evidence>
<feature type="signal peptide" evidence="1">
    <location>
        <begin position="1"/>
        <end position="20"/>
    </location>
</feature>
<evidence type="ECO:0000256" key="1">
    <source>
        <dbReference type="SAM" id="SignalP"/>
    </source>
</evidence>
<name>A0A0B8T2Y8_9SPHI</name>
<reference evidence="4" key="1">
    <citation type="submission" date="2014-04" db="EMBL/GenBank/DDBJ databases">
        <title>Whole-Genome optical mapping and complete genome sequence of Sphingobacterium deserti sp. nov., a new spaces isolated from desert in the west of China.</title>
        <authorList>
            <person name="Teng C."/>
            <person name="Zhou Z."/>
            <person name="Li X."/>
            <person name="Chen M."/>
            <person name="Lin M."/>
            <person name="Wang L."/>
            <person name="Su S."/>
            <person name="Zhang C."/>
            <person name="Zhang W."/>
        </authorList>
    </citation>
    <scope>NUCLEOTIDE SEQUENCE [LARGE SCALE GENOMIC DNA]</scope>
    <source>
        <strain evidence="4">ACCC05744</strain>
    </source>
</reference>
<keyword evidence="4" id="KW-1185">Reference proteome</keyword>
<dbReference type="EMBL" id="JJMU01000008">
    <property type="protein sequence ID" value="KGE15767.1"/>
    <property type="molecule type" value="Genomic_DNA"/>
</dbReference>